<dbReference type="InterPro" id="IPR036291">
    <property type="entry name" value="NAD(P)-bd_dom_sf"/>
</dbReference>
<protein>
    <submittedName>
        <fullName evidence="3">SDR family NAD(P)-dependent oxidoreductase</fullName>
    </submittedName>
</protein>
<name>A0ABT3TIV2_9GAMM</name>
<comment type="similarity">
    <text evidence="1">Belongs to the short-chain dehydrogenases/reductases (SDR) family.</text>
</comment>
<evidence type="ECO:0000256" key="2">
    <source>
        <dbReference type="ARBA" id="ARBA00023002"/>
    </source>
</evidence>
<gene>
    <name evidence="3" type="ORF">EYC98_15350</name>
</gene>
<comment type="caution">
    <text evidence="3">The sequence shown here is derived from an EMBL/GenBank/DDBJ whole genome shotgun (WGS) entry which is preliminary data.</text>
</comment>
<evidence type="ECO:0000313" key="4">
    <source>
        <dbReference type="Proteomes" id="UP001143362"/>
    </source>
</evidence>
<dbReference type="Gene3D" id="3.40.50.720">
    <property type="entry name" value="NAD(P)-binding Rossmann-like Domain"/>
    <property type="match status" value="1"/>
</dbReference>
<dbReference type="RefSeq" id="WP_279246262.1">
    <property type="nucleotide sequence ID" value="NZ_SHNN01000003.1"/>
</dbReference>
<dbReference type="PANTHER" id="PTHR43899:SF13">
    <property type="entry name" value="RH59310P"/>
    <property type="match status" value="1"/>
</dbReference>
<sequence length="283" mass="30524">MTATADLPAGFADKYGPWALVAGGSEGVGESFARMLAAAGLNLLLVARREQPMQQLADSLQREHDIEVRYLSADLTQPDVLQRIQAFSAELEVGLFIYNVGSAVKYARYTEWSVDDLDFMINLNCRTPALLCNHFAKAMVERGRGGLMLLSSMAAMAGSAWLSIYPASKAFDQMLAEGLWHDLKPSGVDAMCLVLGATNTPSHAHVDFEAFMPGGAMSCDQAAQEGLMHLGEGPLWVAGEDNRARLPADYLASRPAAIDMMSWGTAVINGLPHEPATEFTEPT</sequence>
<dbReference type="InterPro" id="IPR051019">
    <property type="entry name" value="VLCFA-Steroid_DH"/>
</dbReference>
<organism evidence="3 4">
    <name type="scientific">Candidatus Litorirhabdus singularis</name>
    <dbReference type="NCBI Taxonomy" id="2518993"/>
    <lineage>
        <taxon>Bacteria</taxon>
        <taxon>Pseudomonadati</taxon>
        <taxon>Pseudomonadota</taxon>
        <taxon>Gammaproteobacteria</taxon>
        <taxon>Cellvibrionales</taxon>
        <taxon>Halieaceae</taxon>
        <taxon>Candidatus Litorirhabdus</taxon>
    </lineage>
</organism>
<dbReference type="Pfam" id="PF00106">
    <property type="entry name" value="adh_short"/>
    <property type="match status" value="1"/>
</dbReference>
<dbReference type="SUPFAM" id="SSF51735">
    <property type="entry name" value="NAD(P)-binding Rossmann-fold domains"/>
    <property type="match status" value="1"/>
</dbReference>
<dbReference type="EMBL" id="SHNN01000003">
    <property type="protein sequence ID" value="MCX2982237.1"/>
    <property type="molecule type" value="Genomic_DNA"/>
</dbReference>
<dbReference type="PRINTS" id="PR00081">
    <property type="entry name" value="GDHRDH"/>
</dbReference>
<keyword evidence="4" id="KW-1185">Reference proteome</keyword>
<reference evidence="3" key="1">
    <citation type="submission" date="2019-02" db="EMBL/GenBank/DDBJ databases">
        <authorList>
            <person name="Li S.-H."/>
        </authorList>
    </citation>
    <scope>NUCLEOTIDE SEQUENCE</scope>
    <source>
        <strain evidence="3">IMCC14734</strain>
    </source>
</reference>
<dbReference type="PANTHER" id="PTHR43899">
    <property type="entry name" value="RH59310P"/>
    <property type="match status" value="1"/>
</dbReference>
<proteinExistence type="inferred from homology"/>
<keyword evidence="2" id="KW-0560">Oxidoreductase</keyword>
<dbReference type="InterPro" id="IPR002347">
    <property type="entry name" value="SDR_fam"/>
</dbReference>
<evidence type="ECO:0000313" key="3">
    <source>
        <dbReference type="EMBL" id="MCX2982237.1"/>
    </source>
</evidence>
<evidence type="ECO:0000256" key="1">
    <source>
        <dbReference type="ARBA" id="ARBA00006484"/>
    </source>
</evidence>
<accession>A0ABT3TIV2</accession>
<dbReference type="Proteomes" id="UP001143362">
    <property type="component" value="Unassembled WGS sequence"/>
</dbReference>